<evidence type="ECO:0000313" key="2">
    <source>
        <dbReference type="EMBL" id="OWZ13480.1"/>
    </source>
</evidence>
<evidence type="ECO:0000313" key="3">
    <source>
        <dbReference type="Proteomes" id="UP000198211"/>
    </source>
</evidence>
<name>A0A225W9H5_9STRA</name>
<comment type="caution">
    <text evidence="2">The sequence shown here is derived from an EMBL/GenBank/DDBJ whole genome shotgun (WGS) entry which is preliminary data.</text>
</comment>
<dbReference type="Proteomes" id="UP000198211">
    <property type="component" value="Unassembled WGS sequence"/>
</dbReference>
<organism evidence="2 3">
    <name type="scientific">Phytophthora megakarya</name>
    <dbReference type="NCBI Taxonomy" id="4795"/>
    <lineage>
        <taxon>Eukaryota</taxon>
        <taxon>Sar</taxon>
        <taxon>Stramenopiles</taxon>
        <taxon>Oomycota</taxon>
        <taxon>Peronosporomycetes</taxon>
        <taxon>Peronosporales</taxon>
        <taxon>Peronosporaceae</taxon>
        <taxon>Phytophthora</taxon>
    </lineage>
</organism>
<feature type="region of interest" description="Disordered" evidence="1">
    <location>
        <begin position="109"/>
        <end position="180"/>
    </location>
</feature>
<keyword evidence="3" id="KW-1185">Reference proteome</keyword>
<feature type="compositionally biased region" description="Basic and acidic residues" evidence="1">
    <location>
        <begin position="111"/>
        <end position="120"/>
    </location>
</feature>
<evidence type="ECO:0000256" key="1">
    <source>
        <dbReference type="SAM" id="MobiDB-lite"/>
    </source>
</evidence>
<reference evidence="3" key="1">
    <citation type="submission" date="2017-03" db="EMBL/GenBank/DDBJ databases">
        <title>Phytopthora megakarya and P. palmivora, two closely related causual agents of cacao black pod achieved similar genome size and gene model numbers by different mechanisms.</title>
        <authorList>
            <person name="Ali S."/>
            <person name="Shao J."/>
            <person name="Larry D.J."/>
            <person name="Kronmiller B."/>
            <person name="Shen D."/>
            <person name="Strem M.D."/>
            <person name="Melnick R.L."/>
            <person name="Guiltinan M.J."/>
            <person name="Tyler B.M."/>
            <person name="Meinhardt L.W."/>
            <person name="Bailey B.A."/>
        </authorList>
    </citation>
    <scope>NUCLEOTIDE SEQUENCE [LARGE SCALE GENOMIC DNA]</scope>
    <source>
        <strain evidence="3">zdho120</strain>
    </source>
</reference>
<sequence>MIPSNISGNLCCFLPIEGCDDRARKNGSVCCAAVATDDCLEENPDPAEGAKDVKKRHRSCKVCALHKSKPRKFTKYHCPECSDGVKRTDNCFTICRSDRNNGNNIPQLLLQEHKTRDRPPASRPGKTRARRQQAREEGDVNAEDDAAEASEDVNASSSIGGEEMIQHAGGVQRTKKWTTQ</sequence>
<protein>
    <recommendedName>
        <fullName evidence="4">PiggyBac transposable element-derived protein 4 C-terminal zinc-ribbon domain-containing protein</fullName>
    </recommendedName>
</protein>
<dbReference type="AlphaFoldDB" id="A0A225W9H5"/>
<gene>
    <name evidence="2" type="ORF">PHMEG_00013183</name>
</gene>
<accession>A0A225W9H5</accession>
<dbReference type="EMBL" id="NBNE01001568">
    <property type="protein sequence ID" value="OWZ13480.1"/>
    <property type="molecule type" value="Genomic_DNA"/>
</dbReference>
<feature type="compositionally biased region" description="Acidic residues" evidence="1">
    <location>
        <begin position="139"/>
        <end position="151"/>
    </location>
</feature>
<proteinExistence type="predicted"/>
<evidence type="ECO:0008006" key="4">
    <source>
        <dbReference type="Google" id="ProtNLM"/>
    </source>
</evidence>
<dbReference type="OrthoDB" id="129125at2759"/>